<dbReference type="PANTHER" id="PTHR30154:SF34">
    <property type="entry name" value="TRANSCRIPTIONAL REGULATOR AZLB"/>
    <property type="match status" value="1"/>
</dbReference>
<dbReference type="InterPro" id="IPR000485">
    <property type="entry name" value="AsnC-type_HTH_dom"/>
</dbReference>
<dbReference type="SMART" id="SM00344">
    <property type="entry name" value="HTH_ASNC"/>
    <property type="match status" value="1"/>
</dbReference>
<reference evidence="5 6" key="1">
    <citation type="submission" date="2022-04" db="EMBL/GenBank/DDBJ databases">
        <title>Diverse halophilic archaea isolated from saline environments.</title>
        <authorList>
            <person name="Cui H.-L."/>
        </authorList>
    </citation>
    <scope>NUCLEOTIDE SEQUENCE [LARGE SCALE GENOMIC DNA]</scope>
    <source>
        <strain evidence="5 6">XZYJT49</strain>
    </source>
</reference>
<keyword evidence="1" id="KW-0805">Transcription regulation</keyword>
<evidence type="ECO:0000256" key="2">
    <source>
        <dbReference type="ARBA" id="ARBA00023125"/>
    </source>
</evidence>
<accession>A0A8U0HXX8</accession>
<sequence length="163" mass="18261">MRIRDLDELDKHIVYALQAAARHTSSSDIAEQLDVSPSTVRSRIQQLEADGVIRGYYADVDYERAGFQLFTLIVCTAPIPDREELAERAVEIPGVVEVQEVMTGEANVLVRAVGSDGDDLSRIGEELDELGLKVSDEDIIRNTHRHPYHRFENGEDRENDAGQ</sequence>
<dbReference type="InterPro" id="IPR011991">
    <property type="entry name" value="ArsR-like_HTH"/>
</dbReference>
<keyword evidence="2" id="KW-0238">DNA-binding</keyword>
<dbReference type="EMBL" id="CP096659">
    <property type="protein sequence ID" value="UPV76012.1"/>
    <property type="molecule type" value="Genomic_DNA"/>
</dbReference>
<dbReference type="PRINTS" id="PR00033">
    <property type="entry name" value="HTHASNC"/>
</dbReference>
<dbReference type="AlphaFoldDB" id="A0A8U0HXX8"/>
<dbReference type="GO" id="GO:0043200">
    <property type="term" value="P:response to amino acid"/>
    <property type="evidence" value="ECO:0007669"/>
    <property type="project" value="TreeGrafter"/>
</dbReference>
<dbReference type="RefSeq" id="WP_248652049.1">
    <property type="nucleotide sequence ID" value="NZ_CP096659.1"/>
</dbReference>
<protein>
    <submittedName>
        <fullName evidence="5">Lrp/AsnC family transcriptional regulator</fullName>
    </submittedName>
</protein>
<feature type="domain" description="HTH asnC-type" evidence="4">
    <location>
        <begin position="6"/>
        <end position="68"/>
    </location>
</feature>
<dbReference type="PANTHER" id="PTHR30154">
    <property type="entry name" value="LEUCINE-RESPONSIVE REGULATORY PROTEIN"/>
    <property type="match status" value="1"/>
</dbReference>
<dbReference type="GO" id="GO:0005829">
    <property type="term" value="C:cytosol"/>
    <property type="evidence" value="ECO:0007669"/>
    <property type="project" value="TreeGrafter"/>
</dbReference>
<organism evidence="5 6">
    <name type="scientific">Halorussus limi</name>
    <dbReference type="NCBI Taxonomy" id="2938695"/>
    <lineage>
        <taxon>Archaea</taxon>
        <taxon>Methanobacteriati</taxon>
        <taxon>Methanobacteriota</taxon>
        <taxon>Stenosarchaea group</taxon>
        <taxon>Halobacteria</taxon>
        <taxon>Halobacteriales</taxon>
        <taxon>Haladaptataceae</taxon>
        <taxon>Halorussus</taxon>
    </lineage>
</organism>
<dbReference type="SUPFAM" id="SSF46785">
    <property type="entry name" value="Winged helix' DNA-binding domain"/>
    <property type="match status" value="1"/>
</dbReference>
<keyword evidence="6" id="KW-1185">Reference proteome</keyword>
<evidence type="ECO:0000256" key="3">
    <source>
        <dbReference type="ARBA" id="ARBA00023163"/>
    </source>
</evidence>
<name>A0A8U0HXX8_9EURY</name>
<dbReference type="InterPro" id="IPR019888">
    <property type="entry name" value="Tscrpt_reg_AsnC-like"/>
</dbReference>
<dbReference type="Pfam" id="PF13412">
    <property type="entry name" value="HTH_24"/>
    <property type="match status" value="1"/>
</dbReference>
<dbReference type="Proteomes" id="UP000830729">
    <property type="component" value="Chromosome"/>
</dbReference>
<dbReference type="CDD" id="cd00090">
    <property type="entry name" value="HTH_ARSR"/>
    <property type="match status" value="1"/>
</dbReference>
<dbReference type="PROSITE" id="PS50956">
    <property type="entry name" value="HTH_ASNC_2"/>
    <property type="match status" value="1"/>
</dbReference>
<dbReference type="InterPro" id="IPR036390">
    <property type="entry name" value="WH_DNA-bd_sf"/>
</dbReference>
<evidence type="ECO:0000313" key="5">
    <source>
        <dbReference type="EMBL" id="UPV76012.1"/>
    </source>
</evidence>
<proteinExistence type="predicted"/>
<dbReference type="GO" id="GO:0043565">
    <property type="term" value="F:sequence-specific DNA binding"/>
    <property type="evidence" value="ECO:0007669"/>
    <property type="project" value="InterPro"/>
</dbReference>
<keyword evidence="3" id="KW-0804">Transcription</keyword>
<gene>
    <name evidence="5" type="ORF">M0R89_08120</name>
</gene>
<dbReference type="Gene3D" id="1.10.10.10">
    <property type="entry name" value="Winged helix-like DNA-binding domain superfamily/Winged helix DNA-binding domain"/>
    <property type="match status" value="1"/>
</dbReference>
<dbReference type="InterPro" id="IPR036388">
    <property type="entry name" value="WH-like_DNA-bd_sf"/>
</dbReference>
<dbReference type="Gene3D" id="3.30.70.920">
    <property type="match status" value="1"/>
</dbReference>
<evidence type="ECO:0000259" key="4">
    <source>
        <dbReference type="PROSITE" id="PS50956"/>
    </source>
</evidence>
<dbReference type="GeneID" id="72185157"/>
<dbReference type="KEGG" id="halx:M0R89_08120"/>
<evidence type="ECO:0000256" key="1">
    <source>
        <dbReference type="ARBA" id="ARBA00023015"/>
    </source>
</evidence>
<evidence type="ECO:0000313" key="6">
    <source>
        <dbReference type="Proteomes" id="UP000830729"/>
    </source>
</evidence>